<dbReference type="Pfam" id="PF06299">
    <property type="entry name" value="DUF1045"/>
    <property type="match status" value="1"/>
</dbReference>
<organism evidence="1 2">
    <name type="scientific">Segnochrobactrum spirostomi</name>
    <dbReference type="NCBI Taxonomy" id="2608987"/>
    <lineage>
        <taxon>Bacteria</taxon>
        <taxon>Pseudomonadati</taxon>
        <taxon>Pseudomonadota</taxon>
        <taxon>Alphaproteobacteria</taxon>
        <taxon>Hyphomicrobiales</taxon>
        <taxon>Segnochrobactraceae</taxon>
        <taxon>Segnochrobactrum</taxon>
    </lineage>
</organism>
<reference evidence="1 2" key="1">
    <citation type="submission" date="2019-09" db="EMBL/GenBank/DDBJ databases">
        <title>Segnochrobactrum spirostomi gen. nov., sp. nov., isolated from the ciliate Spirostomum cf. yagiui and description of a novel family, Segnochrobactraceae fam. nov. within the order Rhizobiales of the class Alphaproteobacteria.</title>
        <authorList>
            <person name="Akter S."/>
            <person name="Shazib S.U.A."/>
            <person name="Shin M.K."/>
        </authorList>
    </citation>
    <scope>NUCLEOTIDE SEQUENCE [LARGE SCALE GENOMIC DNA]</scope>
    <source>
        <strain evidence="1 2">Sp-1</strain>
    </source>
</reference>
<comment type="caution">
    <text evidence="1">The sequence shown here is derived from an EMBL/GenBank/DDBJ whole genome shotgun (WGS) entry which is preliminary data.</text>
</comment>
<gene>
    <name evidence="1" type="ORF">F0357_09230</name>
</gene>
<dbReference type="PIRSF" id="PIRSF033328">
    <property type="entry name" value="Phest_Mll4975"/>
    <property type="match status" value="1"/>
</dbReference>
<dbReference type="InterPro" id="IPR009389">
    <property type="entry name" value="DUF1045"/>
</dbReference>
<name>A0A6A7Y275_9HYPH</name>
<dbReference type="AlphaFoldDB" id="A0A6A7Y275"/>
<accession>A0A6A7Y275</accession>
<proteinExistence type="predicted"/>
<sequence>MGARWLGRDALGGHGLQQPLVADVDGETFAAATAGARRYGFHGTLKAPIALKPECDEAAFVAAATAFALTRAPVTIPAITLDRLGAFLALVPAASVPALDSLAADLVVAMDRFRTPPSETEITRRRRAGLTPRQDALLVAYGYPYVLEEFRFHMTLTDALDAEIADPVQRGAERFFAPVLGRAVLVDALAHFVEPEPGANFVLRRFIPLGTAAAARP</sequence>
<dbReference type="EMBL" id="VWNA01000001">
    <property type="protein sequence ID" value="MQT12825.1"/>
    <property type="molecule type" value="Genomic_DNA"/>
</dbReference>
<evidence type="ECO:0000313" key="1">
    <source>
        <dbReference type="EMBL" id="MQT12825.1"/>
    </source>
</evidence>
<keyword evidence="2" id="KW-1185">Reference proteome</keyword>
<protein>
    <submittedName>
        <fullName evidence="1">DUF1045 domain-containing protein</fullName>
    </submittedName>
</protein>
<evidence type="ECO:0000313" key="2">
    <source>
        <dbReference type="Proteomes" id="UP000332515"/>
    </source>
</evidence>
<dbReference type="Proteomes" id="UP000332515">
    <property type="component" value="Unassembled WGS sequence"/>
</dbReference>